<dbReference type="RefSeq" id="XP_060294643.1">
    <property type="nucleotide sequence ID" value="XM_060440129.1"/>
</dbReference>
<feature type="region of interest" description="Disordered" evidence="1">
    <location>
        <begin position="275"/>
        <end position="317"/>
    </location>
</feature>
<feature type="compositionally biased region" description="Acidic residues" evidence="1">
    <location>
        <begin position="294"/>
        <end position="306"/>
    </location>
</feature>
<dbReference type="GeneID" id="85323399"/>
<feature type="compositionally biased region" description="Basic and acidic residues" evidence="1">
    <location>
        <begin position="282"/>
        <end position="293"/>
    </location>
</feature>
<dbReference type="InterPro" id="IPR008978">
    <property type="entry name" value="HSP20-like_chaperone"/>
</dbReference>
<evidence type="ECO:0000256" key="1">
    <source>
        <dbReference type="SAM" id="MobiDB-lite"/>
    </source>
</evidence>
<dbReference type="Proteomes" id="UP001172101">
    <property type="component" value="Unassembled WGS sequence"/>
</dbReference>
<gene>
    <name evidence="2" type="ORF">B0T26DRAFT_677667</name>
</gene>
<dbReference type="AlphaFoldDB" id="A0AA40ACL8"/>
<proteinExistence type="predicted"/>
<evidence type="ECO:0000313" key="2">
    <source>
        <dbReference type="EMBL" id="KAK0713320.1"/>
    </source>
</evidence>
<sequence>MAKRMAKGFIVAFVAVCVCVCFECVIRVVMLAIVEDTRRLLPAAPALGWGLTLSEQTPSQLHAIRLDANGLPNRGIPQRNRHDPGTEAYELYGEVPGIERKDVHIELTEPNVLLIRGHIDRPYKTKKQDKQDKYGECECPDDKKCEPCKKSGGECHKKAADSKPGMAPTVRYLQRELFVGDFARDFAFPGPLQEFEIKVVAPPHRDRSRGRPKESLGIAGKIVKSHLPPVRFPCANPARPAARVNNVEAIKTFKSPENAFTVVFSILTISSLLSRPRNKGSSSRDSDSQREGAGDGEVEEAGDSEVEGAGAGDGEGMFGKGKAYKGHLVAADLKTPTAHTNAGMWKCK</sequence>
<keyword evidence="3" id="KW-1185">Reference proteome</keyword>
<reference evidence="2" key="1">
    <citation type="submission" date="2023-06" db="EMBL/GenBank/DDBJ databases">
        <title>Genome-scale phylogeny and comparative genomics of the fungal order Sordariales.</title>
        <authorList>
            <consortium name="Lawrence Berkeley National Laboratory"/>
            <person name="Hensen N."/>
            <person name="Bonometti L."/>
            <person name="Westerberg I."/>
            <person name="Brannstrom I.O."/>
            <person name="Guillou S."/>
            <person name="Cros-Aarteil S."/>
            <person name="Calhoun S."/>
            <person name="Haridas S."/>
            <person name="Kuo A."/>
            <person name="Mondo S."/>
            <person name="Pangilinan J."/>
            <person name="Riley R."/>
            <person name="LaButti K."/>
            <person name="Andreopoulos B."/>
            <person name="Lipzen A."/>
            <person name="Chen C."/>
            <person name="Yanf M."/>
            <person name="Daum C."/>
            <person name="Ng V."/>
            <person name="Clum A."/>
            <person name="Steindorff A."/>
            <person name="Ohm R."/>
            <person name="Martin F."/>
            <person name="Silar P."/>
            <person name="Natvig D."/>
            <person name="Lalanne C."/>
            <person name="Gautier V."/>
            <person name="Ament-velasquez S.L."/>
            <person name="Kruys A."/>
            <person name="Hutchinson M.I."/>
            <person name="Powell A.J."/>
            <person name="Barry K."/>
            <person name="Miller A.N."/>
            <person name="Grigoriev I.V."/>
            <person name="Debuchy R."/>
            <person name="Gladieux P."/>
            <person name="Thoren M.H."/>
            <person name="Johannesson H."/>
        </authorList>
    </citation>
    <scope>NUCLEOTIDE SEQUENCE</scope>
    <source>
        <strain evidence="2">SMH2392-1A</strain>
    </source>
</reference>
<evidence type="ECO:0000313" key="3">
    <source>
        <dbReference type="Proteomes" id="UP001172101"/>
    </source>
</evidence>
<dbReference type="CDD" id="cd00298">
    <property type="entry name" value="ACD_sHsps_p23-like"/>
    <property type="match status" value="1"/>
</dbReference>
<dbReference type="Gene3D" id="2.60.40.790">
    <property type="match status" value="1"/>
</dbReference>
<accession>A0AA40ACL8</accession>
<dbReference type="SUPFAM" id="SSF49764">
    <property type="entry name" value="HSP20-like chaperones"/>
    <property type="match status" value="1"/>
</dbReference>
<organism evidence="2 3">
    <name type="scientific">Lasiosphaeria miniovina</name>
    <dbReference type="NCBI Taxonomy" id="1954250"/>
    <lineage>
        <taxon>Eukaryota</taxon>
        <taxon>Fungi</taxon>
        <taxon>Dikarya</taxon>
        <taxon>Ascomycota</taxon>
        <taxon>Pezizomycotina</taxon>
        <taxon>Sordariomycetes</taxon>
        <taxon>Sordariomycetidae</taxon>
        <taxon>Sordariales</taxon>
        <taxon>Lasiosphaeriaceae</taxon>
        <taxon>Lasiosphaeria</taxon>
    </lineage>
</organism>
<name>A0AA40ACL8_9PEZI</name>
<protein>
    <submittedName>
        <fullName evidence="2">Uncharacterized protein</fullName>
    </submittedName>
</protein>
<dbReference type="EMBL" id="JAUIRO010000005">
    <property type="protein sequence ID" value="KAK0713320.1"/>
    <property type="molecule type" value="Genomic_DNA"/>
</dbReference>
<comment type="caution">
    <text evidence="2">The sequence shown here is derived from an EMBL/GenBank/DDBJ whole genome shotgun (WGS) entry which is preliminary data.</text>
</comment>